<evidence type="ECO:0000313" key="4">
    <source>
        <dbReference type="EMBL" id="EZQ07049.1"/>
    </source>
</evidence>
<dbReference type="Proteomes" id="UP000024332">
    <property type="component" value="Unassembled WGS sequence"/>
</dbReference>
<dbReference type="RefSeq" id="WP_048099567.1">
    <property type="nucleotide sequence ID" value="NZ_JFZT01000039.1"/>
</dbReference>
<dbReference type="Gene3D" id="2.60.40.790">
    <property type="match status" value="1"/>
</dbReference>
<dbReference type="NCBIfam" id="NF041799">
    <property type="entry name" value="Hsp14"/>
    <property type="match status" value="1"/>
</dbReference>
<dbReference type="PROSITE" id="PS01031">
    <property type="entry name" value="SHSP"/>
    <property type="match status" value="1"/>
</dbReference>
<feature type="domain" description="SHSP" evidence="3">
    <location>
        <begin position="18"/>
        <end position="123"/>
    </location>
</feature>
<proteinExistence type="inferred from homology"/>
<dbReference type="AlphaFoldDB" id="A0A031LRK2"/>
<evidence type="ECO:0000259" key="3">
    <source>
        <dbReference type="PROSITE" id="PS01031"/>
    </source>
</evidence>
<evidence type="ECO:0000256" key="1">
    <source>
        <dbReference type="PROSITE-ProRule" id="PRU00285"/>
    </source>
</evidence>
<reference evidence="4 5" key="1">
    <citation type="submission" date="2014-03" db="EMBL/GenBank/DDBJ databases">
        <title>Draft genome sequence of the novel thermoacidophilic archaea Acidianus copahuensis ALE1 strain, isolated from Copahue volcanic area in Neuquen Argentina.</title>
        <authorList>
            <person name="Urbieta M.S."/>
            <person name="Rascovan N."/>
            <person name="Castro C."/>
            <person name="Revale S."/>
            <person name="Giaveno M.A."/>
            <person name="Vazquez M.P."/>
            <person name="Donati E.R."/>
        </authorList>
    </citation>
    <scope>NUCLEOTIDE SEQUENCE [LARGE SCALE GENOMIC DNA]</scope>
    <source>
        <strain evidence="4 5">ALE1</strain>
    </source>
</reference>
<gene>
    <name evidence="4" type="ORF">CM19_06760</name>
</gene>
<comment type="similarity">
    <text evidence="1 2">Belongs to the small heat shock protein (HSP20) family.</text>
</comment>
<dbReference type="SUPFAM" id="SSF49764">
    <property type="entry name" value="HSP20-like chaperones"/>
    <property type="match status" value="1"/>
</dbReference>
<accession>A0A031LRK2</accession>
<dbReference type="Pfam" id="PF00011">
    <property type="entry name" value="HSP20"/>
    <property type="match status" value="1"/>
</dbReference>
<dbReference type="OrthoDB" id="198277at2157"/>
<keyword evidence="5" id="KW-1185">Reference proteome</keyword>
<sequence length="123" mass="13857">MEILLSEVTKQMNSLNRQFYERISPPVDMYEDGNKLVVLVDLPGFDKNKISVRITTDGVLHIEASRDVEMPGIKHLTQRPARVGKDVKLPVKVPKDAEVYGKYENGVLTLTIPIEGLARVKIE</sequence>
<comment type="caution">
    <text evidence="4">The sequence shown here is derived from an EMBL/GenBank/DDBJ whole genome shotgun (WGS) entry which is preliminary data.</text>
</comment>
<dbReference type="EMBL" id="JFZT01000039">
    <property type="protein sequence ID" value="EZQ07049.1"/>
    <property type="molecule type" value="Genomic_DNA"/>
</dbReference>
<dbReference type="InterPro" id="IPR008978">
    <property type="entry name" value="HSP20-like_chaperone"/>
</dbReference>
<evidence type="ECO:0000313" key="5">
    <source>
        <dbReference type="Proteomes" id="UP000024332"/>
    </source>
</evidence>
<protein>
    <submittedName>
        <fullName evidence="4">Heat-shock protein Hsp20</fullName>
    </submittedName>
</protein>
<dbReference type="InterPro" id="IPR002068">
    <property type="entry name" value="A-crystallin/Hsp20_dom"/>
</dbReference>
<evidence type="ECO:0000256" key="2">
    <source>
        <dbReference type="RuleBase" id="RU003616"/>
    </source>
</evidence>
<name>A0A031LRK2_9CREN</name>
<dbReference type="STRING" id="1160895.CM19_06760"/>
<organism evidence="4 5">
    <name type="scientific">Candidatus Acidianus copahuensis</name>
    <dbReference type="NCBI Taxonomy" id="1160895"/>
    <lineage>
        <taxon>Archaea</taxon>
        <taxon>Thermoproteota</taxon>
        <taxon>Thermoprotei</taxon>
        <taxon>Sulfolobales</taxon>
        <taxon>Sulfolobaceae</taxon>
        <taxon>Acidianus</taxon>
    </lineage>
</organism>
<dbReference type="CDD" id="cd06464">
    <property type="entry name" value="ACD_sHsps-like"/>
    <property type="match status" value="1"/>
</dbReference>